<gene>
    <name evidence="1" type="ORF">V5799_005218</name>
</gene>
<evidence type="ECO:0000313" key="1">
    <source>
        <dbReference type="EMBL" id="KAK8768000.1"/>
    </source>
</evidence>
<comment type="caution">
    <text evidence="1">The sequence shown here is derived from an EMBL/GenBank/DDBJ whole genome shotgun (WGS) entry which is preliminary data.</text>
</comment>
<dbReference type="EMBL" id="JARKHS020024660">
    <property type="protein sequence ID" value="KAK8768000.1"/>
    <property type="molecule type" value="Genomic_DNA"/>
</dbReference>
<name>A0AAQ4DZW0_AMBAM</name>
<evidence type="ECO:0000313" key="2">
    <source>
        <dbReference type="Proteomes" id="UP001321473"/>
    </source>
</evidence>
<sequence>MSGARGTDEMLCLCFLLSKTQCTIPGFRYVHAGRGLGIPCGDIYSIRYSAFDMQTAVDNIAAFVSQGGNN</sequence>
<keyword evidence="2" id="KW-1185">Reference proteome</keyword>
<accession>A0AAQ4DZW0</accession>
<proteinExistence type="predicted"/>
<dbReference type="AlphaFoldDB" id="A0AAQ4DZW0"/>
<dbReference type="Proteomes" id="UP001321473">
    <property type="component" value="Unassembled WGS sequence"/>
</dbReference>
<reference evidence="1 2" key="1">
    <citation type="journal article" date="2023" name="Arcadia Sci">
        <title>De novo assembly of a long-read Amblyomma americanum tick genome.</title>
        <authorList>
            <person name="Chou S."/>
            <person name="Poskanzer K.E."/>
            <person name="Rollins M."/>
            <person name="Thuy-Boun P.S."/>
        </authorList>
    </citation>
    <scope>NUCLEOTIDE SEQUENCE [LARGE SCALE GENOMIC DNA]</scope>
    <source>
        <strain evidence="1">F_SG_1</strain>
        <tissue evidence="1">Salivary glands</tissue>
    </source>
</reference>
<protein>
    <submittedName>
        <fullName evidence="1">Uncharacterized protein</fullName>
    </submittedName>
</protein>
<organism evidence="1 2">
    <name type="scientific">Amblyomma americanum</name>
    <name type="common">Lone star tick</name>
    <dbReference type="NCBI Taxonomy" id="6943"/>
    <lineage>
        <taxon>Eukaryota</taxon>
        <taxon>Metazoa</taxon>
        <taxon>Ecdysozoa</taxon>
        <taxon>Arthropoda</taxon>
        <taxon>Chelicerata</taxon>
        <taxon>Arachnida</taxon>
        <taxon>Acari</taxon>
        <taxon>Parasitiformes</taxon>
        <taxon>Ixodida</taxon>
        <taxon>Ixodoidea</taxon>
        <taxon>Ixodidae</taxon>
        <taxon>Amblyomminae</taxon>
        <taxon>Amblyomma</taxon>
    </lineage>
</organism>